<sequence>MYSKWIKEAAANGAKMVFLPEAYDYIGSSLSETFSQAECVEKGDLMLKMCSIAAENKVWLSLGGAHEKLEELENSERQKIGNAHILIDDVGMIKQKYRKIHLFDAPVVGLKESNWTLAGEKLSDIIPTPVGNLALSICYDLRFPHLSHEYRKRGADVLTFPSAFTVPTGKAHWHTLLRARAIETQCFVVAAAQRGTHNDKRSSYGHSLVVGPWGEVILAKVSLNMNDEIGLGYCELDLEKLEKVRNSMPVLEHFRYDSYNNN</sequence>
<dbReference type="PROSITE" id="PS01227">
    <property type="entry name" value="UPF0012"/>
    <property type="match status" value="1"/>
</dbReference>
<dbReference type="InterPro" id="IPR045254">
    <property type="entry name" value="Nit1/2_C-N_Hydrolase"/>
</dbReference>
<dbReference type="InterPro" id="IPR001110">
    <property type="entry name" value="UPF0012_CS"/>
</dbReference>
<evidence type="ECO:0000313" key="5">
    <source>
        <dbReference type="Proteomes" id="UP000001307"/>
    </source>
</evidence>
<dbReference type="Pfam" id="PF00795">
    <property type="entry name" value="CN_hydrolase"/>
    <property type="match status" value="1"/>
</dbReference>
<dbReference type="InterPro" id="IPR003010">
    <property type="entry name" value="C-N_Hydrolase"/>
</dbReference>
<dbReference type="EMBL" id="FN653017">
    <property type="protein sequence ID" value="CBY21169.1"/>
    <property type="molecule type" value="Genomic_DNA"/>
</dbReference>
<name>E4WVL6_OIKDI</name>
<dbReference type="PANTHER" id="PTHR23088:SF27">
    <property type="entry name" value="DEAMINATED GLUTATHIONE AMIDASE"/>
    <property type="match status" value="1"/>
</dbReference>
<dbReference type="AlphaFoldDB" id="E4WVL6"/>
<evidence type="ECO:0000259" key="3">
    <source>
        <dbReference type="PROSITE" id="PS50263"/>
    </source>
</evidence>
<protein>
    <recommendedName>
        <fullName evidence="3">CN hydrolase domain-containing protein</fullName>
    </recommendedName>
</protein>
<comment type="similarity">
    <text evidence="1">Belongs to the carbon-nitrogen hydrolase superfamily. NIT1/NIT2 family.</text>
</comment>
<accession>E4WVL6</accession>
<evidence type="ECO:0000256" key="1">
    <source>
        <dbReference type="ARBA" id="ARBA00010613"/>
    </source>
</evidence>
<proteinExistence type="inferred from homology"/>
<dbReference type="Gene3D" id="3.60.110.10">
    <property type="entry name" value="Carbon-nitrogen hydrolase"/>
    <property type="match status" value="1"/>
</dbReference>
<dbReference type="GO" id="GO:0016811">
    <property type="term" value="F:hydrolase activity, acting on carbon-nitrogen (but not peptide) bonds, in linear amides"/>
    <property type="evidence" value="ECO:0007669"/>
    <property type="project" value="InterPro"/>
</dbReference>
<evidence type="ECO:0000256" key="2">
    <source>
        <dbReference type="ARBA" id="ARBA00022801"/>
    </source>
</evidence>
<dbReference type="FunCoup" id="E4WVL6">
    <property type="interactions" value="167"/>
</dbReference>
<dbReference type="PANTHER" id="PTHR23088">
    <property type="entry name" value="NITRILASE-RELATED"/>
    <property type="match status" value="1"/>
</dbReference>
<dbReference type="InterPro" id="IPR036526">
    <property type="entry name" value="C-N_Hydrolase_sf"/>
</dbReference>
<gene>
    <name evidence="4" type="ORF">GSOID_T00008923001</name>
</gene>
<dbReference type="CDD" id="cd07572">
    <property type="entry name" value="nit"/>
    <property type="match status" value="1"/>
</dbReference>
<keyword evidence="2" id="KW-0378">Hydrolase</keyword>
<feature type="domain" description="CN hydrolase" evidence="3">
    <location>
        <begin position="1"/>
        <end position="238"/>
    </location>
</feature>
<dbReference type="SUPFAM" id="SSF56317">
    <property type="entry name" value="Carbon-nitrogen hydrolase"/>
    <property type="match status" value="1"/>
</dbReference>
<reference evidence="4 5" key="1">
    <citation type="journal article" date="2010" name="Science">
        <title>Plasticity of animal genome architecture unmasked by rapid evolution of a pelagic tunicate.</title>
        <authorList>
            <person name="Denoeud F."/>
            <person name="Henriet S."/>
            <person name="Mungpakdee S."/>
            <person name="Aury J.M."/>
            <person name="Da Silva C."/>
            <person name="Brinkmann H."/>
            <person name="Mikhaleva J."/>
            <person name="Olsen L.C."/>
            <person name="Jubin C."/>
            <person name="Canestro C."/>
            <person name="Bouquet J.M."/>
            <person name="Danks G."/>
            <person name="Poulain J."/>
            <person name="Campsteijn C."/>
            <person name="Adamski M."/>
            <person name="Cross I."/>
            <person name="Yadetie F."/>
            <person name="Muffato M."/>
            <person name="Louis A."/>
            <person name="Butcher S."/>
            <person name="Tsagkogeorga G."/>
            <person name="Konrad A."/>
            <person name="Singh S."/>
            <person name="Jensen M.F."/>
            <person name="Cong E.H."/>
            <person name="Eikeseth-Otteraa H."/>
            <person name="Noel B."/>
            <person name="Anthouard V."/>
            <person name="Porcel B.M."/>
            <person name="Kachouri-Lafond R."/>
            <person name="Nishino A."/>
            <person name="Ugolini M."/>
            <person name="Chourrout P."/>
            <person name="Nishida H."/>
            <person name="Aasland R."/>
            <person name="Huzurbazar S."/>
            <person name="Westhof E."/>
            <person name="Delsuc F."/>
            <person name="Lehrach H."/>
            <person name="Reinhardt R."/>
            <person name="Weissenbach J."/>
            <person name="Roy S.W."/>
            <person name="Artiguenave F."/>
            <person name="Postlethwait J.H."/>
            <person name="Manak J.R."/>
            <person name="Thompson E.M."/>
            <person name="Jaillon O."/>
            <person name="Du Pasquier L."/>
            <person name="Boudinot P."/>
            <person name="Liberles D.A."/>
            <person name="Volff J.N."/>
            <person name="Philippe H."/>
            <person name="Lenhard B."/>
            <person name="Roest Crollius H."/>
            <person name="Wincker P."/>
            <person name="Chourrout D."/>
        </authorList>
    </citation>
    <scope>NUCLEOTIDE SEQUENCE [LARGE SCALE GENOMIC DNA]</scope>
</reference>
<dbReference type="InParanoid" id="E4WVL6"/>
<evidence type="ECO:0000313" key="4">
    <source>
        <dbReference type="EMBL" id="CBY21169.1"/>
    </source>
</evidence>
<keyword evidence="5" id="KW-1185">Reference proteome</keyword>
<dbReference type="PROSITE" id="PS50263">
    <property type="entry name" value="CN_HYDROLASE"/>
    <property type="match status" value="1"/>
</dbReference>
<dbReference type="OrthoDB" id="680339at2759"/>
<dbReference type="Proteomes" id="UP000001307">
    <property type="component" value="Unassembled WGS sequence"/>
</dbReference>
<organism evidence="4 5">
    <name type="scientific">Oikopleura dioica</name>
    <name type="common">Tunicate</name>
    <dbReference type="NCBI Taxonomy" id="34765"/>
    <lineage>
        <taxon>Eukaryota</taxon>
        <taxon>Metazoa</taxon>
        <taxon>Chordata</taxon>
        <taxon>Tunicata</taxon>
        <taxon>Appendicularia</taxon>
        <taxon>Copelata</taxon>
        <taxon>Oikopleuridae</taxon>
        <taxon>Oikopleura</taxon>
    </lineage>
</organism>